<feature type="transmembrane region" description="Helical" evidence="1">
    <location>
        <begin position="56"/>
        <end position="75"/>
    </location>
</feature>
<dbReference type="EMBL" id="CP083803">
    <property type="protein sequence ID" value="UXZ46968.1"/>
    <property type="molecule type" value="Genomic_DNA"/>
</dbReference>
<dbReference type="RefSeq" id="WP_023629290.1">
    <property type="nucleotide sequence ID" value="NZ_CATKPM010000033.1"/>
</dbReference>
<dbReference type="AlphaFoldDB" id="A0AAJ5MLU6"/>
<sequence>MFEEWNEVLKAYRASRPRYFQALFTQPLRLEKLPIWLCVILLTVLLTQAPDFHGRPVLLLGLAVCVALCMTALWLSREIFSLSYYQDLYRLHAIASQSSLKSSFTLRYALFLQRLQDSGMTATQAARLAEFAKICTPPPKSLNLSQSLVLIALVTFLAPLSIEVLKASESWNSGAGKISILVLVLLILIVLLVKALLSDHAHFNQRIIRYIELASHDLKKSTPCFRDRGSSAEL</sequence>
<dbReference type="KEGG" id="pmos:O165_018520"/>
<keyword evidence="1" id="KW-1133">Transmembrane helix</keyword>
<keyword evidence="1" id="KW-0812">Transmembrane</keyword>
<feature type="transmembrane region" description="Helical" evidence="1">
    <location>
        <begin position="178"/>
        <end position="197"/>
    </location>
</feature>
<reference evidence="2" key="1">
    <citation type="submission" date="2021-08" db="EMBL/GenBank/DDBJ databases">
        <authorList>
            <person name="Yaryura P.M."/>
            <person name="Bianco M.I."/>
            <person name="Morais C."/>
            <person name="Setubal J.C."/>
        </authorList>
    </citation>
    <scope>NUCLEOTIDE SEQUENCE</scope>
    <source>
        <strain evidence="2">AP1</strain>
    </source>
</reference>
<proteinExistence type="predicted"/>
<accession>A0AAJ5MLU6</accession>
<evidence type="ECO:0000313" key="2">
    <source>
        <dbReference type="EMBL" id="UXZ46968.1"/>
    </source>
</evidence>
<gene>
    <name evidence="2" type="ORF">K7K07_08205</name>
</gene>
<protein>
    <submittedName>
        <fullName evidence="2">Uncharacterized protein</fullName>
    </submittedName>
</protein>
<organism evidence="2 3">
    <name type="scientific">Pseudomonas soli</name>
    <dbReference type="NCBI Taxonomy" id="1306993"/>
    <lineage>
        <taxon>Bacteria</taxon>
        <taxon>Pseudomonadati</taxon>
        <taxon>Pseudomonadota</taxon>
        <taxon>Gammaproteobacteria</taxon>
        <taxon>Pseudomonadales</taxon>
        <taxon>Pseudomonadaceae</taxon>
        <taxon>Pseudomonas</taxon>
    </lineage>
</organism>
<evidence type="ECO:0000256" key="1">
    <source>
        <dbReference type="SAM" id="Phobius"/>
    </source>
</evidence>
<evidence type="ECO:0000313" key="3">
    <source>
        <dbReference type="Proteomes" id="UP001209279"/>
    </source>
</evidence>
<keyword evidence="1" id="KW-0472">Membrane</keyword>
<dbReference type="Proteomes" id="UP001209279">
    <property type="component" value="Chromosome"/>
</dbReference>
<feature type="transmembrane region" description="Helical" evidence="1">
    <location>
        <begin position="33"/>
        <end position="50"/>
    </location>
</feature>
<name>A0AAJ5MLU6_9PSED</name>
<feature type="transmembrane region" description="Helical" evidence="1">
    <location>
        <begin position="148"/>
        <end position="166"/>
    </location>
</feature>